<organism evidence="7 8">
    <name type="scientific">Paenibacillus sabuli</name>
    <dbReference type="NCBI Taxonomy" id="2772509"/>
    <lineage>
        <taxon>Bacteria</taxon>
        <taxon>Bacillati</taxon>
        <taxon>Bacillota</taxon>
        <taxon>Bacilli</taxon>
        <taxon>Bacillales</taxon>
        <taxon>Paenibacillaceae</taxon>
        <taxon>Paenibacillus</taxon>
    </lineage>
</organism>
<dbReference type="SUPFAM" id="SSF50129">
    <property type="entry name" value="GroES-like"/>
    <property type="match status" value="1"/>
</dbReference>
<evidence type="ECO:0000313" key="7">
    <source>
        <dbReference type="EMBL" id="MBD2843790.1"/>
    </source>
</evidence>
<feature type="domain" description="Alcohol dehydrogenase-like N-terminal" evidence="6">
    <location>
        <begin position="28"/>
        <end position="145"/>
    </location>
</feature>
<dbReference type="Pfam" id="PF00107">
    <property type="entry name" value="ADH_zinc_N"/>
    <property type="match status" value="1"/>
</dbReference>
<dbReference type="InterPro" id="IPR050129">
    <property type="entry name" value="Zn_alcohol_dh"/>
</dbReference>
<comment type="cofactor">
    <cofactor evidence="4">
        <name>Zn(2+)</name>
        <dbReference type="ChEBI" id="CHEBI:29105"/>
    </cofactor>
</comment>
<accession>A0A927BQE9</accession>
<dbReference type="InterPro" id="IPR013154">
    <property type="entry name" value="ADH-like_N"/>
</dbReference>
<evidence type="ECO:0000259" key="5">
    <source>
        <dbReference type="Pfam" id="PF00107"/>
    </source>
</evidence>
<dbReference type="PANTHER" id="PTHR43401:SF2">
    <property type="entry name" value="L-THREONINE 3-DEHYDROGENASE"/>
    <property type="match status" value="1"/>
</dbReference>
<evidence type="ECO:0000313" key="8">
    <source>
        <dbReference type="Proteomes" id="UP000621560"/>
    </source>
</evidence>
<dbReference type="RefSeq" id="WP_190913908.1">
    <property type="nucleotide sequence ID" value="NZ_JACXIZ010000004.1"/>
</dbReference>
<evidence type="ECO:0000256" key="4">
    <source>
        <dbReference type="RuleBase" id="RU361277"/>
    </source>
</evidence>
<dbReference type="PANTHER" id="PTHR43401">
    <property type="entry name" value="L-THREONINE 3-DEHYDROGENASE"/>
    <property type="match status" value="1"/>
</dbReference>
<keyword evidence="1 4" id="KW-0479">Metal-binding</keyword>
<dbReference type="InterPro" id="IPR002328">
    <property type="entry name" value="ADH_Zn_CS"/>
</dbReference>
<dbReference type="InterPro" id="IPR011032">
    <property type="entry name" value="GroES-like_sf"/>
</dbReference>
<comment type="caution">
    <text evidence="7">The sequence shown here is derived from an EMBL/GenBank/DDBJ whole genome shotgun (WGS) entry which is preliminary data.</text>
</comment>
<name>A0A927BQE9_9BACL</name>
<dbReference type="Proteomes" id="UP000621560">
    <property type="component" value="Unassembled WGS sequence"/>
</dbReference>
<evidence type="ECO:0000259" key="6">
    <source>
        <dbReference type="Pfam" id="PF08240"/>
    </source>
</evidence>
<dbReference type="EMBL" id="JACXIZ010000004">
    <property type="protein sequence ID" value="MBD2843790.1"/>
    <property type="molecule type" value="Genomic_DNA"/>
</dbReference>
<dbReference type="AlphaFoldDB" id="A0A927BQE9"/>
<evidence type="ECO:0000256" key="2">
    <source>
        <dbReference type="ARBA" id="ARBA00022833"/>
    </source>
</evidence>
<dbReference type="Gene3D" id="3.90.180.10">
    <property type="entry name" value="Medium-chain alcohol dehydrogenases, catalytic domain"/>
    <property type="match status" value="1"/>
</dbReference>
<keyword evidence="8" id="KW-1185">Reference proteome</keyword>
<dbReference type="Gene3D" id="3.40.50.720">
    <property type="entry name" value="NAD(P)-binding Rossmann-like Domain"/>
    <property type="match status" value="1"/>
</dbReference>
<dbReference type="InterPro" id="IPR013149">
    <property type="entry name" value="ADH-like_C"/>
</dbReference>
<dbReference type="SUPFAM" id="SSF51735">
    <property type="entry name" value="NAD(P)-binding Rossmann-fold domains"/>
    <property type="match status" value="1"/>
</dbReference>
<proteinExistence type="inferred from homology"/>
<gene>
    <name evidence="7" type="ORF">IDH44_01185</name>
</gene>
<evidence type="ECO:0000256" key="3">
    <source>
        <dbReference type="ARBA" id="ARBA00023002"/>
    </source>
</evidence>
<dbReference type="Pfam" id="PF08240">
    <property type="entry name" value="ADH_N"/>
    <property type="match status" value="1"/>
</dbReference>
<protein>
    <submittedName>
        <fullName evidence="7">Alcohol dehydrogenase catalytic domain-containing protein</fullName>
    </submittedName>
</protein>
<feature type="domain" description="Alcohol dehydrogenase-like C-terminal" evidence="5">
    <location>
        <begin position="187"/>
        <end position="318"/>
    </location>
</feature>
<keyword evidence="2 4" id="KW-0862">Zinc</keyword>
<keyword evidence="3" id="KW-0560">Oxidoreductase</keyword>
<evidence type="ECO:0000256" key="1">
    <source>
        <dbReference type="ARBA" id="ARBA00022723"/>
    </source>
</evidence>
<sequence>MQQYSTAAVLTAKEKVEIMKFPIPEIGEREGLMKIESCGVCGFDSEAYRYGGNGMYQLPNVLGHEIIGRVEALGDEAARIWGLKPGDRIAVEEYIPCRQCDNCLTGNYRQCFETRYGAMSIHDPRTALYGGFSEYMYLHPHSIIHKIDSEASAELLQLFIPISNGIDWVHVGRVQVGDTVVIQGPGPMGLASVVAAKEAGAGNIIITGLSKDERRLEIARELGADHTFYADTQDLVKEIKEVTNGKLANAVINASTSPQQLATAVELAGERATVVHSGSDHRPTQDMIATNITYKLLTIKGVLGRPKKAVGAALKLIESGKYPLDKMISHAFSVDEAARAMDIHAFGKDGCIHVAIVNE</sequence>
<dbReference type="GO" id="GO:0016491">
    <property type="term" value="F:oxidoreductase activity"/>
    <property type="evidence" value="ECO:0007669"/>
    <property type="project" value="UniProtKB-KW"/>
</dbReference>
<dbReference type="GO" id="GO:0008270">
    <property type="term" value="F:zinc ion binding"/>
    <property type="evidence" value="ECO:0007669"/>
    <property type="project" value="InterPro"/>
</dbReference>
<dbReference type="PROSITE" id="PS00059">
    <property type="entry name" value="ADH_ZINC"/>
    <property type="match status" value="1"/>
</dbReference>
<comment type="similarity">
    <text evidence="4">Belongs to the zinc-containing alcohol dehydrogenase family.</text>
</comment>
<reference evidence="7" key="1">
    <citation type="submission" date="2020-09" db="EMBL/GenBank/DDBJ databases">
        <title>A novel bacterium of genus Paenibacillus, isolated from South China Sea.</title>
        <authorList>
            <person name="Huang H."/>
            <person name="Mo K."/>
            <person name="Hu Y."/>
        </authorList>
    </citation>
    <scope>NUCLEOTIDE SEQUENCE</scope>
    <source>
        <strain evidence="7">IB182496</strain>
    </source>
</reference>
<dbReference type="InterPro" id="IPR036291">
    <property type="entry name" value="NAD(P)-bd_dom_sf"/>
</dbReference>